<keyword evidence="3" id="KW-1185">Reference proteome</keyword>
<protein>
    <submittedName>
        <fullName evidence="2">Uncharacterized protein</fullName>
    </submittedName>
</protein>
<dbReference type="AlphaFoldDB" id="A0A165PMA5"/>
<feature type="compositionally biased region" description="Low complexity" evidence="1">
    <location>
        <begin position="18"/>
        <end position="29"/>
    </location>
</feature>
<evidence type="ECO:0000313" key="3">
    <source>
        <dbReference type="Proteomes" id="UP000076761"/>
    </source>
</evidence>
<evidence type="ECO:0000256" key="1">
    <source>
        <dbReference type="SAM" id="MobiDB-lite"/>
    </source>
</evidence>
<accession>A0A165PMA5</accession>
<sequence>MDSHGEDPDITPMPAPSVSPSLVSVSSSPFDATTPDPLAPVSDDILLSYDLPEFPPGTCLEWDGHRQFATWTEAVVIEKVEQLGYHHTAFDCDPGVLLVSIFFPYLHTLSVLLLDMGGLVLAGAVPSKDLVAFCPQGSLLRWRPQLVNAARRPSSFLDVFLRLSHFPHVHRQLDSSFMLAVHLRTYINWVPSSGDRPRWLLTPENAI</sequence>
<dbReference type="Proteomes" id="UP000076761">
    <property type="component" value="Unassembled WGS sequence"/>
</dbReference>
<gene>
    <name evidence="2" type="ORF">NEOLEDRAFT_1181869</name>
</gene>
<dbReference type="InParanoid" id="A0A165PMA5"/>
<reference evidence="2 3" key="1">
    <citation type="journal article" date="2016" name="Mol. Biol. Evol.">
        <title>Comparative Genomics of Early-Diverging Mushroom-Forming Fungi Provides Insights into the Origins of Lignocellulose Decay Capabilities.</title>
        <authorList>
            <person name="Nagy L.G."/>
            <person name="Riley R."/>
            <person name="Tritt A."/>
            <person name="Adam C."/>
            <person name="Daum C."/>
            <person name="Floudas D."/>
            <person name="Sun H."/>
            <person name="Yadav J.S."/>
            <person name="Pangilinan J."/>
            <person name="Larsson K.H."/>
            <person name="Matsuura K."/>
            <person name="Barry K."/>
            <person name="Labutti K."/>
            <person name="Kuo R."/>
            <person name="Ohm R.A."/>
            <person name="Bhattacharya S.S."/>
            <person name="Shirouzu T."/>
            <person name="Yoshinaga Y."/>
            <person name="Martin F.M."/>
            <person name="Grigoriev I.V."/>
            <person name="Hibbett D.S."/>
        </authorList>
    </citation>
    <scope>NUCLEOTIDE SEQUENCE [LARGE SCALE GENOMIC DNA]</scope>
    <source>
        <strain evidence="2 3">HHB14362 ss-1</strain>
    </source>
</reference>
<feature type="region of interest" description="Disordered" evidence="1">
    <location>
        <begin position="1"/>
        <end position="31"/>
    </location>
</feature>
<dbReference type="EMBL" id="KV425609">
    <property type="protein sequence ID" value="KZT21242.1"/>
    <property type="molecule type" value="Genomic_DNA"/>
</dbReference>
<name>A0A165PMA5_9AGAM</name>
<evidence type="ECO:0000313" key="2">
    <source>
        <dbReference type="EMBL" id="KZT21242.1"/>
    </source>
</evidence>
<organism evidence="2 3">
    <name type="scientific">Neolentinus lepideus HHB14362 ss-1</name>
    <dbReference type="NCBI Taxonomy" id="1314782"/>
    <lineage>
        <taxon>Eukaryota</taxon>
        <taxon>Fungi</taxon>
        <taxon>Dikarya</taxon>
        <taxon>Basidiomycota</taxon>
        <taxon>Agaricomycotina</taxon>
        <taxon>Agaricomycetes</taxon>
        <taxon>Gloeophyllales</taxon>
        <taxon>Gloeophyllaceae</taxon>
        <taxon>Neolentinus</taxon>
    </lineage>
</organism>
<proteinExistence type="predicted"/>